<dbReference type="EMBL" id="LR796167">
    <property type="protein sequence ID" value="CAB4123126.1"/>
    <property type="molecule type" value="Genomic_DNA"/>
</dbReference>
<name>A0A6J5KPC7_9CAUD</name>
<accession>A0A6J5KPC7</accession>
<feature type="compositionally biased region" description="Polar residues" evidence="2">
    <location>
        <begin position="1"/>
        <end position="12"/>
    </location>
</feature>
<feature type="compositionally biased region" description="Polar residues" evidence="2">
    <location>
        <begin position="709"/>
        <end position="720"/>
    </location>
</feature>
<sequence length="913" mass="100583">MSWNPLSWFDSSAPTPATPATPANPQVLDNNVRPAARPPRTAQDRQAAREVADSIGQRQQQDQVDARAKLTANVRKTLPNGSLANALPPEDGFTPNSQKAEEAIAWDPTVTVSPIQDGVLPPSITPTEDVSALVAQSIKPNPLDPFNNYTYHVKFWVSTEKNSETIADTSKPAVDNIPKIVIAESGVTAGFNIKEFTFKNLTGTTGLTRNMPSVNWNMVITEPLGFSLPDRIRSSAQAYGIKNWQRGKYFIEVYFTGYDEDGSPVASGLFYKLYRVTITDMTLGGTESGATYEISGLFDGQHGFENTVAMSDNTIIIGATTVGEFFNKLTDALNTNAIRLALGTAPLTKYEFVLPRELQPWDINPGKVLANDQYASNMTPKKDGNEVKLTISSGTDIGQMVYYVLSLANQAEAWMLGTDSSSNSRGTPLNAMRKNIKIHCKMEYIGFDTYAGDYVKKITYTLIPYEEIRVRDDIPSVRKADGASIQAEKIKYMLRNGRIAKKYEWIYTGQNLDIIRFDFKINHFWTISTPTYGGFNTASNAVQGALAAENSAPWAAHDLRYRTTVLKAKGLSDRKATLQQYLSSSANRIPEILRQANPGISAEVKNARDALQADILNARSELAFVEQQIKENADAQYAAKFRTRADEFVNFANPVEGALSTNALVKQILESNAKLTSAFKQGGIFAEDQKILDVDTSMPFINTVKPNKEANSANTNQGTASAKPPDTSRDPINLPVSRTLFGAVTGNFDSINKEMMNISMDIRGDPYWMGHGNVEQNAKVPDNLKDLSKDYVELLGGDNMFYLKFRSGQIQNEDTGFMDFTSDSQVLEGYYSVWEVTNTFKEGQFIQTLKSFKDTQSQHANPIMKSIEARKISSSNQNVKSGPSVVPSIYPALQLPGDAPAVDVNGRSVITPY</sequence>
<evidence type="ECO:0000313" key="3">
    <source>
        <dbReference type="EMBL" id="CAB4123126.1"/>
    </source>
</evidence>
<evidence type="ECO:0000256" key="1">
    <source>
        <dbReference type="SAM" id="Coils"/>
    </source>
</evidence>
<protein>
    <submittedName>
        <fullName evidence="3">Uncharacterized protein</fullName>
    </submittedName>
</protein>
<feature type="compositionally biased region" description="Basic and acidic residues" evidence="2">
    <location>
        <begin position="42"/>
        <end position="52"/>
    </location>
</feature>
<reference evidence="3" key="1">
    <citation type="submission" date="2020-04" db="EMBL/GenBank/DDBJ databases">
        <authorList>
            <person name="Chiriac C."/>
            <person name="Salcher M."/>
            <person name="Ghai R."/>
            <person name="Kavagutti S V."/>
        </authorList>
    </citation>
    <scope>NUCLEOTIDE SEQUENCE</scope>
</reference>
<feature type="compositionally biased region" description="Low complexity" evidence="2">
    <location>
        <begin position="13"/>
        <end position="23"/>
    </location>
</feature>
<feature type="region of interest" description="Disordered" evidence="2">
    <location>
        <begin position="705"/>
        <end position="734"/>
    </location>
</feature>
<gene>
    <name evidence="3" type="ORF">UFOVP29_285</name>
</gene>
<evidence type="ECO:0000256" key="2">
    <source>
        <dbReference type="SAM" id="MobiDB-lite"/>
    </source>
</evidence>
<organism evidence="3">
    <name type="scientific">uncultured Caudovirales phage</name>
    <dbReference type="NCBI Taxonomy" id="2100421"/>
    <lineage>
        <taxon>Viruses</taxon>
        <taxon>Duplodnaviria</taxon>
        <taxon>Heunggongvirae</taxon>
        <taxon>Uroviricota</taxon>
        <taxon>Caudoviricetes</taxon>
        <taxon>Peduoviridae</taxon>
        <taxon>Maltschvirus</taxon>
        <taxon>Maltschvirus maltsch</taxon>
    </lineage>
</organism>
<feature type="region of interest" description="Disordered" evidence="2">
    <location>
        <begin position="1"/>
        <end position="64"/>
    </location>
</feature>
<keyword evidence="1" id="KW-0175">Coiled coil</keyword>
<feature type="coiled-coil region" evidence="1">
    <location>
        <begin position="601"/>
        <end position="628"/>
    </location>
</feature>
<proteinExistence type="predicted"/>